<dbReference type="InterPro" id="IPR005491">
    <property type="entry name" value="ENT_dom"/>
</dbReference>
<dbReference type="PANTHER" id="PTHR31917:SF146">
    <property type="entry name" value="PLANT TUDOR-LIKE RNA-BINDING PROTEIN-RELATED"/>
    <property type="match status" value="1"/>
</dbReference>
<name>A0A922EN70_CARIL</name>
<dbReference type="Proteomes" id="UP000811246">
    <property type="component" value="Chromosome 7"/>
</dbReference>
<dbReference type="InterPro" id="IPR014002">
    <property type="entry name" value="Agenet_dom_plant"/>
</dbReference>
<dbReference type="SMART" id="SM01191">
    <property type="entry name" value="ENT"/>
    <property type="match status" value="1"/>
</dbReference>
<proteinExistence type="predicted"/>
<evidence type="ECO:0000313" key="3">
    <source>
        <dbReference type="Proteomes" id="UP000811246"/>
    </source>
</evidence>
<dbReference type="PROSITE" id="PS51138">
    <property type="entry name" value="ENT"/>
    <property type="match status" value="1"/>
</dbReference>
<protein>
    <recommendedName>
        <fullName evidence="1">ENT domain-containing protein</fullName>
    </recommendedName>
</protein>
<dbReference type="SMART" id="SM00743">
    <property type="entry name" value="Agenet"/>
    <property type="match status" value="2"/>
</dbReference>
<dbReference type="AlphaFoldDB" id="A0A922EN70"/>
<dbReference type="PANTHER" id="PTHR31917">
    <property type="entry name" value="AGENET DOMAIN-CONTAINING PROTEIN-RELATED"/>
    <property type="match status" value="1"/>
</dbReference>
<reference evidence="2" key="1">
    <citation type="submission" date="2021-01" db="EMBL/GenBank/DDBJ databases">
        <authorList>
            <person name="Lovell J.T."/>
            <person name="Bentley N."/>
            <person name="Bhattarai G."/>
            <person name="Jenkins J.W."/>
            <person name="Sreedasyam A."/>
            <person name="Alarcon Y."/>
            <person name="Bock C."/>
            <person name="Boston L."/>
            <person name="Carlson J."/>
            <person name="Cervantes K."/>
            <person name="Clermont K."/>
            <person name="Krom N."/>
            <person name="Kubenka K."/>
            <person name="Mamidi S."/>
            <person name="Mattison C."/>
            <person name="Monteros M."/>
            <person name="Pisani C."/>
            <person name="Plott C."/>
            <person name="Rajasekar S."/>
            <person name="Rhein H.S."/>
            <person name="Rohla C."/>
            <person name="Song M."/>
            <person name="Hilaire R.S."/>
            <person name="Shu S."/>
            <person name="Wells L."/>
            <person name="Wang X."/>
            <person name="Webber J."/>
            <person name="Heerema R.J."/>
            <person name="Klein P."/>
            <person name="Conner P."/>
            <person name="Grauke L."/>
            <person name="Grimwood J."/>
            <person name="Schmutz J."/>
            <person name="Randall J.J."/>
        </authorList>
    </citation>
    <scope>NUCLEOTIDE SEQUENCE</scope>
    <source>
        <tissue evidence="2">Leaf</tissue>
    </source>
</reference>
<sequence>MRFTKGGKVEVLIKKEVPPGEWHCARIISDNGRTYSVVFEGSCSMGSEALVERVPRNAIRPCPPVGSVESWAVGDVVEVFDVGSWKIAMVSKVLSWDYYLARLLGSHEEFKVHKSNIRVRQSWQDNEWFVLRKGQGSFEVVKRDKPSSLNCHHMTSEFPQFNTRRKMQTGNNCLAAQDNTCFQESHIVSSRTLKRFSPYFSSHIEANTKKVRGIQKEGEHRRLISESVSPLLEKVDAVAYPRVNPGETYMHASSNNETGYFELKRGNQNGSIFCLHERSSEPIDCGSVSSSVGSCSVVSDSPNKLSGHILSGHAQDANCFDNRGYEEGKCLISMNDDVAARIHILELHAYRCTLEAIYASGSLSWEQEALLTNLRISLNISNDEHLMEIRNLKSARTGIYCS</sequence>
<dbReference type="Pfam" id="PF05641">
    <property type="entry name" value="Agenet"/>
    <property type="match status" value="1"/>
</dbReference>
<accession>A0A922EN70</accession>
<evidence type="ECO:0000313" key="2">
    <source>
        <dbReference type="EMBL" id="KAG6706439.1"/>
    </source>
</evidence>
<evidence type="ECO:0000259" key="1">
    <source>
        <dbReference type="PROSITE" id="PS51138"/>
    </source>
</evidence>
<dbReference type="EMBL" id="CM031831">
    <property type="protein sequence ID" value="KAG6706439.1"/>
    <property type="molecule type" value="Genomic_DNA"/>
</dbReference>
<gene>
    <name evidence="2" type="ORF">I3842_07G222500</name>
</gene>
<organism evidence="2 3">
    <name type="scientific">Carya illinoinensis</name>
    <name type="common">Pecan</name>
    <dbReference type="NCBI Taxonomy" id="32201"/>
    <lineage>
        <taxon>Eukaryota</taxon>
        <taxon>Viridiplantae</taxon>
        <taxon>Streptophyta</taxon>
        <taxon>Embryophyta</taxon>
        <taxon>Tracheophyta</taxon>
        <taxon>Spermatophyta</taxon>
        <taxon>Magnoliopsida</taxon>
        <taxon>eudicotyledons</taxon>
        <taxon>Gunneridae</taxon>
        <taxon>Pentapetalae</taxon>
        <taxon>rosids</taxon>
        <taxon>fabids</taxon>
        <taxon>Fagales</taxon>
        <taxon>Juglandaceae</taxon>
        <taxon>Carya</taxon>
    </lineage>
</organism>
<feature type="domain" description="ENT" evidence="1">
    <location>
        <begin position="338"/>
        <end position="402"/>
    </location>
</feature>
<dbReference type="InterPro" id="IPR008395">
    <property type="entry name" value="Agenet-like_dom"/>
</dbReference>
<dbReference type="Pfam" id="PF03735">
    <property type="entry name" value="ENT"/>
    <property type="match status" value="1"/>
</dbReference>
<comment type="caution">
    <text evidence="2">The sequence shown here is derived from an EMBL/GenBank/DDBJ whole genome shotgun (WGS) entry which is preliminary data.</text>
</comment>